<keyword evidence="8" id="KW-1185">Reference proteome</keyword>
<dbReference type="GO" id="GO:0016020">
    <property type="term" value="C:membrane"/>
    <property type="evidence" value="ECO:0007669"/>
    <property type="project" value="InterPro"/>
</dbReference>
<evidence type="ECO:0000256" key="1">
    <source>
        <dbReference type="ARBA" id="ARBA00023224"/>
    </source>
</evidence>
<evidence type="ECO:0000256" key="3">
    <source>
        <dbReference type="PROSITE-ProRule" id="PRU00284"/>
    </source>
</evidence>
<evidence type="ECO:0000313" key="8">
    <source>
        <dbReference type="Proteomes" id="UP000465601"/>
    </source>
</evidence>
<organism evidence="7 8">
    <name type="scientific">Alkaliphilus serpentinus</name>
    <dbReference type="NCBI Taxonomy" id="1482731"/>
    <lineage>
        <taxon>Bacteria</taxon>
        <taxon>Bacillati</taxon>
        <taxon>Bacillota</taxon>
        <taxon>Clostridia</taxon>
        <taxon>Peptostreptococcales</taxon>
        <taxon>Natronincolaceae</taxon>
        <taxon>Alkaliphilus</taxon>
    </lineage>
</organism>
<dbReference type="Pfam" id="PF13682">
    <property type="entry name" value="CZB"/>
    <property type="match status" value="1"/>
</dbReference>
<gene>
    <name evidence="7" type="ORF">F8153_08080</name>
</gene>
<dbReference type="AlphaFoldDB" id="A0A833HNY7"/>
<keyword evidence="4" id="KW-0472">Membrane</keyword>
<keyword evidence="4" id="KW-1133">Transmembrane helix</keyword>
<name>A0A833HNY7_9FIRM</name>
<keyword evidence="1 3" id="KW-0807">Transducer</keyword>
<dbReference type="InterPro" id="IPR025991">
    <property type="entry name" value="Chemoreceptor_zinc-bind_dom"/>
</dbReference>
<evidence type="ECO:0000256" key="4">
    <source>
        <dbReference type="SAM" id="Phobius"/>
    </source>
</evidence>
<dbReference type="InterPro" id="IPR004089">
    <property type="entry name" value="MCPsignal_dom"/>
</dbReference>
<dbReference type="PROSITE" id="PS50111">
    <property type="entry name" value="CHEMOTAXIS_TRANSDUC_2"/>
    <property type="match status" value="1"/>
</dbReference>
<dbReference type="SUPFAM" id="SSF58104">
    <property type="entry name" value="Methyl-accepting chemotaxis protein (MCP) signaling domain"/>
    <property type="match status" value="1"/>
</dbReference>
<dbReference type="RefSeq" id="WP_192929722.1">
    <property type="nucleotide sequence ID" value="NZ_WBZB01000024.1"/>
</dbReference>
<evidence type="ECO:0000313" key="7">
    <source>
        <dbReference type="EMBL" id="KAB3530040.1"/>
    </source>
</evidence>
<feature type="transmembrane region" description="Helical" evidence="4">
    <location>
        <begin position="158"/>
        <end position="178"/>
    </location>
</feature>
<dbReference type="GO" id="GO:0007165">
    <property type="term" value="P:signal transduction"/>
    <property type="evidence" value="ECO:0007669"/>
    <property type="project" value="UniProtKB-KW"/>
</dbReference>
<protein>
    <submittedName>
        <fullName evidence="7">HAMP domain-containing protein</fullName>
    </submittedName>
</protein>
<dbReference type="EMBL" id="WBZB01000024">
    <property type="protein sequence ID" value="KAB3530040.1"/>
    <property type="molecule type" value="Genomic_DNA"/>
</dbReference>
<dbReference type="PROSITE" id="PS50885">
    <property type="entry name" value="HAMP"/>
    <property type="match status" value="1"/>
</dbReference>
<proteinExistence type="inferred from homology"/>
<feature type="domain" description="HAMP" evidence="6">
    <location>
        <begin position="180"/>
        <end position="237"/>
    </location>
</feature>
<dbReference type="Proteomes" id="UP000465601">
    <property type="component" value="Unassembled WGS sequence"/>
</dbReference>
<evidence type="ECO:0000259" key="6">
    <source>
        <dbReference type="PROSITE" id="PS50885"/>
    </source>
</evidence>
<sequence length="543" mass="60011">MLTILTVTAMNSNRIEKLNNTIIVAKDDISFLIEKEVDHLRWLNNISLMFITGEIPETVDHTQCNLGEWYYSYEAQDYNREAYLALEEPHIKAHESGHELINLFKANRTKEAEAIFKRDTIPAVEQVQYFLKELQKAQASKTVILQKEIENLQNAAQIINFGLIISAIISVIIIAMILNRKIGIPISNLSKTIEKFSQYDLSVDSQEATRYMKNKDELGTISRALGVMQKNLVTLIKDIADSAQRLAASSEELTATTQQSSVAADEMATTIDEVAKSSNHQAMETENGAMKTHELSRIIEEDIQDMFRLQQAVDNLNQHKDEGLDIVKSLTDIVKESSSSIGTIYETTIATDSSALKISEASKLIESIAGQTNLLALNAAIEAARAGEAGKGFAVVAEEIRKLAEQSTNSAKEIDIMLVDLQGNSKKSVDIMEKVMEVMKLQTLRVDDTERKFSNIADEVLRVSATVDKSLSSVNNMNEIRNQLAILMESLSAIAQQNAAGTQQASAAIEEQSASMEEIASSAELLSTLASEMQQGVLQFKLT</sequence>
<feature type="domain" description="Methyl-accepting transducer" evidence="5">
    <location>
        <begin position="256"/>
        <end position="513"/>
    </location>
</feature>
<comment type="caution">
    <text evidence="7">The sequence shown here is derived from an EMBL/GenBank/DDBJ whole genome shotgun (WGS) entry which is preliminary data.</text>
</comment>
<dbReference type="InterPro" id="IPR003660">
    <property type="entry name" value="HAMP_dom"/>
</dbReference>
<evidence type="ECO:0000256" key="2">
    <source>
        <dbReference type="ARBA" id="ARBA00029447"/>
    </source>
</evidence>
<dbReference type="SMART" id="SM00283">
    <property type="entry name" value="MA"/>
    <property type="match status" value="1"/>
</dbReference>
<dbReference type="PANTHER" id="PTHR32089:SF112">
    <property type="entry name" value="LYSOZYME-LIKE PROTEIN-RELATED"/>
    <property type="match status" value="1"/>
</dbReference>
<keyword evidence="4" id="KW-0812">Transmembrane</keyword>
<dbReference type="PANTHER" id="PTHR32089">
    <property type="entry name" value="METHYL-ACCEPTING CHEMOTAXIS PROTEIN MCPB"/>
    <property type="match status" value="1"/>
</dbReference>
<dbReference type="Gene3D" id="1.10.287.950">
    <property type="entry name" value="Methyl-accepting chemotaxis protein"/>
    <property type="match status" value="1"/>
</dbReference>
<dbReference type="Pfam" id="PF00015">
    <property type="entry name" value="MCPsignal"/>
    <property type="match status" value="1"/>
</dbReference>
<evidence type="ECO:0000259" key="5">
    <source>
        <dbReference type="PROSITE" id="PS50111"/>
    </source>
</evidence>
<reference evidence="7 8" key="1">
    <citation type="submission" date="2019-10" db="EMBL/GenBank/DDBJ databases">
        <title>Alkaliphilus serpentinus sp. nov. and Alkaliphilus pronyensis sp. nov., two novel anaerobic alkaliphilic species isolated from the serpentinized-hosted hydrothermal field of the Prony Bay (New Caledonia).</title>
        <authorList>
            <person name="Postec A."/>
        </authorList>
    </citation>
    <scope>NUCLEOTIDE SEQUENCE [LARGE SCALE GENOMIC DNA]</scope>
    <source>
        <strain evidence="7 8">LacT</strain>
    </source>
</reference>
<dbReference type="Gene3D" id="1.20.120.30">
    <property type="entry name" value="Aspartate receptor, ligand-binding domain"/>
    <property type="match status" value="1"/>
</dbReference>
<accession>A0A833HNY7</accession>
<comment type="similarity">
    <text evidence="2">Belongs to the methyl-accepting chemotaxis (MCP) protein family.</text>
</comment>